<dbReference type="Pfam" id="PF00505">
    <property type="entry name" value="HMG_box"/>
    <property type="match status" value="1"/>
</dbReference>
<proteinExistence type="predicted"/>
<dbReference type="GO" id="GO:0000978">
    <property type="term" value="F:RNA polymerase II cis-regulatory region sequence-specific DNA binding"/>
    <property type="evidence" value="ECO:0007669"/>
    <property type="project" value="TreeGrafter"/>
</dbReference>
<accession>G0S104</accession>
<dbReference type="SMART" id="SM00398">
    <property type="entry name" value="HMG"/>
    <property type="match status" value="1"/>
</dbReference>
<reference evidence="5 6" key="1">
    <citation type="journal article" date="2011" name="Cell">
        <title>Insight into structure and assembly of the nuclear pore complex by utilizing the genome of a eukaryotic thermophile.</title>
        <authorList>
            <person name="Amlacher S."/>
            <person name="Sarges P."/>
            <person name="Flemming D."/>
            <person name="van Noort V."/>
            <person name="Kunze R."/>
            <person name="Devos D.P."/>
            <person name="Arumugam M."/>
            <person name="Bork P."/>
            <person name="Hurt E."/>
        </authorList>
    </citation>
    <scope>NUCLEOTIDE SEQUENCE [LARGE SCALE GENOMIC DNA]</scope>
    <source>
        <strain evidence="6">DSM 1495 / CBS 144.50 / IMI 039719</strain>
    </source>
</reference>
<dbReference type="InterPro" id="IPR036910">
    <property type="entry name" value="HMG_box_dom_sf"/>
</dbReference>
<dbReference type="PANTHER" id="PTHR10270:SF161">
    <property type="entry name" value="SEX-DETERMINING REGION Y PROTEIN"/>
    <property type="match status" value="1"/>
</dbReference>
<dbReference type="STRING" id="759272.G0S104"/>
<dbReference type="InterPro" id="IPR050140">
    <property type="entry name" value="SRY-related_HMG-box_TF-like"/>
</dbReference>
<organism evidence="6">
    <name type="scientific">Chaetomium thermophilum (strain DSM 1495 / CBS 144.50 / IMI 039719)</name>
    <name type="common">Thermochaetoides thermophila</name>
    <dbReference type="NCBI Taxonomy" id="759272"/>
    <lineage>
        <taxon>Eukaryota</taxon>
        <taxon>Fungi</taxon>
        <taxon>Dikarya</taxon>
        <taxon>Ascomycota</taxon>
        <taxon>Pezizomycotina</taxon>
        <taxon>Sordariomycetes</taxon>
        <taxon>Sordariomycetidae</taxon>
        <taxon>Sordariales</taxon>
        <taxon>Chaetomiaceae</taxon>
        <taxon>Thermochaetoides</taxon>
    </lineage>
</organism>
<dbReference type="GO" id="GO:0005634">
    <property type="term" value="C:nucleus"/>
    <property type="evidence" value="ECO:0007669"/>
    <property type="project" value="UniProtKB-UniRule"/>
</dbReference>
<dbReference type="HOGENOM" id="CLU_1224624_0_0_1"/>
<dbReference type="KEGG" id="cthr:CTHT_0011880"/>
<dbReference type="OrthoDB" id="6247875at2759"/>
<keyword evidence="6" id="KW-1185">Reference proteome</keyword>
<dbReference type="GeneID" id="18255226"/>
<dbReference type="Proteomes" id="UP000008066">
    <property type="component" value="Unassembled WGS sequence"/>
</dbReference>
<evidence type="ECO:0000256" key="3">
    <source>
        <dbReference type="PROSITE-ProRule" id="PRU00267"/>
    </source>
</evidence>
<evidence type="ECO:0000313" key="6">
    <source>
        <dbReference type="Proteomes" id="UP000008066"/>
    </source>
</evidence>
<dbReference type="GO" id="GO:0030154">
    <property type="term" value="P:cell differentiation"/>
    <property type="evidence" value="ECO:0007669"/>
    <property type="project" value="TreeGrafter"/>
</dbReference>
<dbReference type="AlphaFoldDB" id="G0S104"/>
<dbReference type="Gene3D" id="1.10.30.10">
    <property type="entry name" value="High mobility group box domain"/>
    <property type="match status" value="1"/>
</dbReference>
<feature type="DNA-binding region" description="HMG box" evidence="3">
    <location>
        <begin position="123"/>
        <end position="191"/>
    </location>
</feature>
<evidence type="ECO:0000313" key="5">
    <source>
        <dbReference type="EMBL" id="EGS22714.1"/>
    </source>
</evidence>
<dbReference type="eggNOG" id="KOG0527">
    <property type="taxonomic scope" value="Eukaryota"/>
</dbReference>
<dbReference type="InterPro" id="IPR009071">
    <property type="entry name" value="HMG_box_dom"/>
</dbReference>
<dbReference type="EMBL" id="GL988039">
    <property type="protein sequence ID" value="EGS22714.1"/>
    <property type="molecule type" value="Genomic_DNA"/>
</dbReference>
<evidence type="ECO:0000256" key="2">
    <source>
        <dbReference type="ARBA" id="ARBA00023163"/>
    </source>
</evidence>
<dbReference type="GO" id="GO:0001228">
    <property type="term" value="F:DNA-binding transcription activator activity, RNA polymerase II-specific"/>
    <property type="evidence" value="ECO:0007669"/>
    <property type="project" value="TreeGrafter"/>
</dbReference>
<dbReference type="RefSeq" id="XP_006691706.1">
    <property type="nucleotide sequence ID" value="XM_006691643.1"/>
</dbReference>
<dbReference type="SUPFAM" id="SSF47095">
    <property type="entry name" value="HMG-box"/>
    <property type="match status" value="1"/>
</dbReference>
<dbReference type="PROSITE" id="PS50118">
    <property type="entry name" value="HMG_BOX_2"/>
    <property type="match status" value="1"/>
</dbReference>
<sequence length="225" mass="25553">MMATSPIESHIKVADNSTRISFTFTGNEMIVHCNATADVSETTKLLQAAKKQYMTMNEGKKAAIVRCNGSDRYLVTGVQHALTLDENGFMVISSSDDAPSPLTTITADMKKSSRIGKIAKIHIRRPRNQFIIYRQWMSARMHAKHPDMTASAISQVVSRMWHEEKPEIKAHFKALADEEERLHKLRYPAYRFEAARRHHMQHFLASRHSIHNPVTMAAKLIISSL</sequence>
<dbReference type="GO" id="GO:0000122">
    <property type="term" value="P:negative regulation of transcription by RNA polymerase II"/>
    <property type="evidence" value="ECO:0007669"/>
    <property type="project" value="TreeGrafter"/>
</dbReference>
<evidence type="ECO:0000259" key="4">
    <source>
        <dbReference type="PROSITE" id="PS50118"/>
    </source>
</evidence>
<evidence type="ECO:0000256" key="1">
    <source>
        <dbReference type="ARBA" id="ARBA00023125"/>
    </source>
</evidence>
<protein>
    <recommendedName>
        <fullName evidence="4">HMG box domain-containing protein</fullName>
    </recommendedName>
</protein>
<name>G0S104_CHATD</name>
<dbReference type="CDD" id="cd01389">
    <property type="entry name" value="HMG-box_ROX1-like"/>
    <property type="match status" value="1"/>
</dbReference>
<dbReference type="PANTHER" id="PTHR10270">
    <property type="entry name" value="SOX TRANSCRIPTION FACTOR"/>
    <property type="match status" value="1"/>
</dbReference>
<gene>
    <name evidence="5" type="ORF">CTHT_0011880</name>
</gene>
<keyword evidence="1 3" id="KW-0238">DNA-binding</keyword>
<dbReference type="OMA" id="YWITSAP"/>
<keyword evidence="3" id="KW-0539">Nucleus</keyword>
<feature type="domain" description="HMG box" evidence="4">
    <location>
        <begin position="123"/>
        <end position="191"/>
    </location>
</feature>
<keyword evidence="2" id="KW-0804">Transcription</keyword>